<keyword evidence="2" id="KW-1185">Reference proteome</keyword>
<evidence type="ECO:0000313" key="2">
    <source>
        <dbReference type="Proteomes" id="UP000237347"/>
    </source>
</evidence>
<dbReference type="EMBL" id="PKMF04000186">
    <property type="protein sequence ID" value="KAK7844384.1"/>
    <property type="molecule type" value="Genomic_DNA"/>
</dbReference>
<accession>A0AAW0L0M1</accession>
<protein>
    <submittedName>
        <fullName evidence="1">Uncharacterized protein</fullName>
    </submittedName>
</protein>
<dbReference type="AlphaFoldDB" id="A0AAW0L0M1"/>
<dbReference type="Proteomes" id="UP000237347">
    <property type="component" value="Unassembled WGS sequence"/>
</dbReference>
<sequence length="16" mass="1924">MQSHSLLQLLFLFLFS</sequence>
<name>A0AAW0L0M1_QUESU</name>
<proteinExistence type="predicted"/>
<reference evidence="1 2" key="1">
    <citation type="journal article" date="2018" name="Sci. Data">
        <title>The draft genome sequence of cork oak.</title>
        <authorList>
            <person name="Ramos A.M."/>
            <person name="Usie A."/>
            <person name="Barbosa P."/>
            <person name="Barros P.M."/>
            <person name="Capote T."/>
            <person name="Chaves I."/>
            <person name="Simoes F."/>
            <person name="Abreu I."/>
            <person name="Carrasquinho I."/>
            <person name="Faro C."/>
            <person name="Guimaraes J.B."/>
            <person name="Mendonca D."/>
            <person name="Nobrega F."/>
            <person name="Rodrigues L."/>
            <person name="Saibo N.J.M."/>
            <person name="Varela M.C."/>
            <person name="Egas C."/>
            <person name="Matos J."/>
            <person name="Miguel C.M."/>
            <person name="Oliveira M.M."/>
            <person name="Ricardo C.P."/>
            <person name="Goncalves S."/>
        </authorList>
    </citation>
    <scope>NUCLEOTIDE SEQUENCE [LARGE SCALE GENOMIC DNA]</scope>
    <source>
        <strain evidence="2">cv. HL8</strain>
    </source>
</reference>
<evidence type="ECO:0000313" key="1">
    <source>
        <dbReference type="EMBL" id="KAK7844384.1"/>
    </source>
</evidence>
<organism evidence="1 2">
    <name type="scientific">Quercus suber</name>
    <name type="common">Cork oak</name>
    <dbReference type="NCBI Taxonomy" id="58331"/>
    <lineage>
        <taxon>Eukaryota</taxon>
        <taxon>Viridiplantae</taxon>
        <taxon>Streptophyta</taxon>
        <taxon>Embryophyta</taxon>
        <taxon>Tracheophyta</taxon>
        <taxon>Spermatophyta</taxon>
        <taxon>Magnoliopsida</taxon>
        <taxon>eudicotyledons</taxon>
        <taxon>Gunneridae</taxon>
        <taxon>Pentapetalae</taxon>
        <taxon>rosids</taxon>
        <taxon>fabids</taxon>
        <taxon>Fagales</taxon>
        <taxon>Fagaceae</taxon>
        <taxon>Quercus</taxon>
    </lineage>
</organism>
<gene>
    <name evidence="1" type="ORF">CFP56_010946</name>
</gene>
<comment type="caution">
    <text evidence="1">The sequence shown here is derived from an EMBL/GenBank/DDBJ whole genome shotgun (WGS) entry which is preliminary data.</text>
</comment>